<dbReference type="HOGENOM" id="CLU_063627_1_0_6"/>
<dbReference type="KEGG" id="mej:Q7A_46"/>
<dbReference type="Proteomes" id="UP000009144">
    <property type="component" value="Chromosome"/>
</dbReference>
<protein>
    <submittedName>
        <fullName evidence="1">Triphosphoribosyl-dephospho-CoA synthetase</fullName>
    </submittedName>
</protein>
<reference evidence="1 2" key="1">
    <citation type="journal article" date="2012" name="J. Bacteriol.">
        <title>Complete genome sequences of Methylophaga sp. strain JAM1 and Methylophaga sp. strain JAM7.</title>
        <authorList>
            <person name="Villeneuve C."/>
            <person name="Martineau C."/>
            <person name="Mauffrey F."/>
            <person name="Villemur R."/>
        </authorList>
    </citation>
    <scope>NUCLEOTIDE SEQUENCE [LARGE SCALE GENOMIC DNA]</scope>
    <source>
        <strain evidence="1 2">JAM1</strain>
    </source>
</reference>
<dbReference type="GO" id="GO:0046917">
    <property type="term" value="F:triphosphoribosyl-dephospho-CoA synthase activity"/>
    <property type="evidence" value="ECO:0007669"/>
    <property type="project" value="InterPro"/>
</dbReference>
<dbReference type="OrthoDB" id="8525901at2"/>
<dbReference type="Gene3D" id="1.10.4200.10">
    <property type="entry name" value="Triphosphoribosyl-dephospho-CoA protein"/>
    <property type="match status" value="1"/>
</dbReference>
<dbReference type="STRING" id="754476.Q7A_46"/>
<dbReference type="AlphaFoldDB" id="I1XET8"/>
<accession>I1XET8</accession>
<name>I1XET8_METNJ</name>
<proteinExistence type="predicted"/>
<gene>
    <name evidence="1" type="ordered locus">Q7A_46</name>
</gene>
<dbReference type="InterPro" id="IPR002736">
    <property type="entry name" value="CitG"/>
</dbReference>
<dbReference type="RefSeq" id="WP_014705283.1">
    <property type="nucleotide sequence ID" value="NC_017857.3"/>
</dbReference>
<dbReference type="GO" id="GO:0005524">
    <property type="term" value="F:ATP binding"/>
    <property type="evidence" value="ECO:0007669"/>
    <property type="project" value="InterPro"/>
</dbReference>
<dbReference type="PANTHER" id="PTHR42280:SF1">
    <property type="entry name" value="CITG FAMILY PROTEIN"/>
    <property type="match status" value="1"/>
</dbReference>
<dbReference type="PANTHER" id="PTHR42280">
    <property type="entry name" value="CITG FAMILY PROTEIN"/>
    <property type="match status" value="1"/>
</dbReference>
<keyword evidence="2" id="KW-1185">Reference proteome</keyword>
<evidence type="ECO:0000313" key="1">
    <source>
        <dbReference type="EMBL" id="AFI82907.1"/>
    </source>
</evidence>
<evidence type="ECO:0000313" key="2">
    <source>
        <dbReference type="Proteomes" id="UP000009144"/>
    </source>
</evidence>
<reference evidence="1 2" key="2">
    <citation type="journal article" date="2013" name="Int. J. Syst. Evol. Microbiol.">
        <title>Methylophaga nitratireducenticrescens sp. nov. and Methylophaga frappieri sp. nov., isolated from the biofilm of the methanol-fed denitrification system treating the seawater at the Montreal Biodome.</title>
        <authorList>
            <person name="Villeneuve C."/>
            <person name="Martineau C."/>
            <person name="Mauffrey F."/>
            <person name="Villemur R."/>
        </authorList>
    </citation>
    <scope>NUCLEOTIDE SEQUENCE [LARGE SCALE GENOMIC DNA]</scope>
    <source>
        <strain evidence="1 2">JAM1</strain>
    </source>
</reference>
<organism evidence="1 2">
    <name type="scientific">Methylophaga nitratireducenticrescens</name>
    <dbReference type="NCBI Taxonomy" id="754476"/>
    <lineage>
        <taxon>Bacteria</taxon>
        <taxon>Pseudomonadati</taxon>
        <taxon>Pseudomonadota</taxon>
        <taxon>Gammaproteobacteria</taxon>
        <taxon>Thiotrichales</taxon>
        <taxon>Piscirickettsiaceae</taxon>
        <taxon>Methylophaga</taxon>
    </lineage>
</organism>
<dbReference type="EMBL" id="CP003390">
    <property type="protein sequence ID" value="AFI82907.1"/>
    <property type="molecule type" value="Genomic_DNA"/>
</dbReference>
<dbReference type="eggNOG" id="COG1767">
    <property type="taxonomic scope" value="Bacteria"/>
</dbReference>
<dbReference type="Pfam" id="PF01874">
    <property type="entry name" value="CitG"/>
    <property type="match status" value="1"/>
</dbReference>
<sequence length="292" mass="32337">MLAEQQIADSVRWACEQEVNAPKPGNVNVWSDGHNMAVQDFLSSAAAIAPVMAQPNLKVGERILQSIEATRKVVNCNTNLGIVLLFAPLCDAIQRCSSFDQLSSELEKTLTALTIEDARLCYEAIRLADAGGLGHQAEQDVHQQPNVTLKQAMALAQNRDTIALQYVNNYQQVWEIGYKQLTEALKCGEKVEWASTIAYLYLLSRVPDTLIVRKQSRHIAQTVAQKAQLFILEMNKNRPLSKSTAELTVWDHELKSHAINPGTSADMTAAALLLFAFEQAFDSNRISVARCL</sequence>
<dbReference type="PATRIC" id="fig|754476.3.peg.45"/>